<sequence length="163" mass="18211">MKSSCAKEMTKQRRINVEVDQVWSSLTRLYVVIDYSSSSKEHRDCASLISAYCTSLQECSDEIPDFIAIQRSEIYANERHNNIPDHNGAISIGFLLGPCISASTHVSSELAPSVPATIPWLPSILLSVTDHLSPYFSPVLALPCNRMFLTWRIADHVCSFVCF</sequence>
<dbReference type="AlphaFoldDB" id="A0AA38HN91"/>
<dbReference type="EMBL" id="JALNTZ010000010">
    <property type="protein sequence ID" value="KAJ3640181.1"/>
    <property type="molecule type" value="Genomic_DNA"/>
</dbReference>
<keyword evidence="2" id="KW-1185">Reference proteome</keyword>
<name>A0AA38HN91_9CUCU</name>
<accession>A0AA38HN91</accession>
<evidence type="ECO:0000313" key="2">
    <source>
        <dbReference type="Proteomes" id="UP001168821"/>
    </source>
</evidence>
<reference evidence="1" key="1">
    <citation type="journal article" date="2023" name="G3 (Bethesda)">
        <title>Whole genome assemblies of Zophobas morio and Tenebrio molitor.</title>
        <authorList>
            <person name="Kaur S."/>
            <person name="Stinson S.A."/>
            <person name="diCenzo G.C."/>
        </authorList>
    </citation>
    <scope>NUCLEOTIDE SEQUENCE</scope>
    <source>
        <strain evidence="1">QUZm001</strain>
    </source>
</reference>
<comment type="caution">
    <text evidence="1">The sequence shown here is derived from an EMBL/GenBank/DDBJ whole genome shotgun (WGS) entry which is preliminary data.</text>
</comment>
<protein>
    <submittedName>
        <fullName evidence="1">Uncharacterized protein</fullName>
    </submittedName>
</protein>
<evidence type="ECO:0000313" key="1">
    <source>
        <dbReference type="EMBL" id="KAJ3640181.1"/>
    </source>
</evidence>
<proteinExistence type="predicted"/>
<organism evidence="1 2">
    <name type="scientific">Zophobas morio</name>
    <dbReference type="NCBI Taxonomy" id="2755281"/>
    <lineage>
        <taxon>Eukaryota</taxon>
        <taxon>Metazoa</taxon>
        <taxon>Ecdysozoa</taxon>
        <taxon>Arthropoda</taxon>
        <taxon>Hexapoda</taxon>
        <taxon>Insecta</taxon>
        <taxon>Pterygota</taxon>
        <taxon>Neoptera</taxon>
        <taxon>Endopterygota</taxon>
        <taxon>Coleoptera</taxon>
        <taxon>Polyphaga</taxon>
        <taxon>Cucujiformia</taxon>
        <taxon>Tenebrionidae</taxon>
        <taxon>Zophobas</taxon>
    </lineage>
</organism>
<gene>
    <name evidence="1" type="ORF">Zmor_003496</name>
</gene>
<dbReference type="Proteomes" id="UP001168821">
    <property type="component" value="Unassembled WGS sequence"/>
</dbReference>